<accession>A0ABD0L349</accession>
<protein>
    <recommendedName>
        <fullName evidence="3">Secreted protein</fullName>
    </recommendedName>
</protein>
<gene>
    <name evidence="1" type="ORF">BaRGS_00014846</name>
</gene>
<dbReference type="EMBL" id="JACVVK020000088">
    <property type="protein sequence ID" value="KAK7493964.1"/>
    <property type="molecule type" value="Genomic_DNA"/>
</dbReference>
<evidence type="ECO:0000313" key="2">
    <source>
        <dbReference type="Proteomes" id="UP001519460"/>
    </source>
</evidence>
<name>A0ABD0L349_9CAEN</name>
<evidence type="ECO:0008006" key="3">
    <source>
        <dbReference type="Google" id="ProtNLM"/>
    </source>
</evidence>
<sequence length="181" mass="20087">MMLKPREPALSLLRLTVIFVSPDSCKTAAQHVTSLPPAPDKTRGQMANSHKNLADPPHLHKCPQLIFISIVAVIGRLKLKRHDGQIILHGRHASSLKFSGPASRLDHQRGQRPVRVMSRQSLNHATQWTDTMGTGTKFGARTAGRDAAPALSLCQKHFQLTEQAERRRQGATERHHAGRQD</sequence>
<organism evidence="1 2">
    <name type="scientific">Batillaria attramentaria</name>
    <dbReference type="NCBI Taxonomy" id="370345"/>
    <lineage>
        <taxon>Eukaryota</taxon>
        <taxon>Metazoa</taxon>
        <taxon>Spiralia</taxon>
        <taxon>Lophotrochozoa</taxon>
        <taxon>Mollusca</taxon>
        <taxon>Gastropoda</taxon>
        <taxon>Caenogastropoda</taxon>
        <taxon>Sorbeoconcha</taxon>
        <taxon>Cerithioidea</taxon>
        <taxon>Batillariidae</taxon>
        <taxon>Batillaria</taxon>
    </lineage>
</organism>
<dbReference type="AlphaFoldDB" id="A0ABD0L349"/>
<evidence type="ECO:0000313" key="1">
    <source>
        <dbReference type="EMBL" id="KAK7493964.1"/>
    </source>
</evidence>
<dbReference type="Proteomes" id="UP001519460">
    <property type="component" value="Unassembled WGS sequence"/>
</dbReference>
<reference evidence="1 2" key="1">
    <citation type="journal article" date="2023" name="Sci. Data">
        <title>Genome assembly of the Korean intertidal mud-creeper Batillaria attramentaria.</title>
        <authorList>
            <person name="Patra A.K."/>
            <person name="Ho P.T."/>
            <person name="Jun S."/>
            <person name="Lee S.J."/>
            <person name="Kim Y."/>
            <person name="Won Y.J."/>
        </authorList>
    </citation>
    <scope>NUCLEOTIDE SEQUENCE [LARGE SCALE GENOMIC DNA]</scope>
    <source>
        <strain evidence="1">Wonlab-2016</strain>
    </source>
</reference>
<keyword evidence="2" id="KW-1185">Reference proteome</keyword>
<proteinExistence type="predicted"/>
<comment type="caution">
    <text evidence="1">The sequence shown here is derived from an EMBL/GenBank/DDBJ whole genome shotgun (WGS) entry which is preliminary data.</text>
</comment>